<dbReference type="EMBL" id="JARJLM010000030">
    <property type="protein sequence ID" value="MDF3831712.1"/>
    <property type="molecule type" value="Genomic_DNA"/>
</dbReference>
<proteinExistence type="predicted"/>
<protein>
    <submittedName>
        <fullName evidence="2">DUF799 domain-containing protein</fullName>
    </submittedName>
</protein>
<dbReference type="Pfam" id="PF05643">
    <property type="entry name" value="GNA1162-like"/>
    <property type="match status" value="1"/>
</dbReference>
<comment type="caution">
    <text evidence="2">The sequence shown here is derived from an EMBL/GenBank/DDBJ whole genome shotgun (WGS) entry which is preliminary data.</text>
</comment>
<dbReference type="InterPro" id="IPR008517">
    <property type="entry name" value="GNA1162-like"/>
</dbReference>
<evidence type="ECO:0000313" key="2">
    <source>
        <dbReference type="EMBL" id="MDF3831712.1"/>
    </source>
</evidence>
<name>A0ABT6AGI5_9BURK</name>
<accession>A0ABT6AGI5</accession>
<dbReference type="RefSeq" id="WP_276263514.1">
    <property type="nucleotide sequence ID" value="NZ_JARJLM010000030.1"/>
</dbReference>
<dbReference type="Gene3D" id="3.40.50.10610">
    <property type="entry name" value="ABC-type transport auxiliary lipoprotein component"/>
    <property type="match status" value="1"/>
</dbReference>
<keyword evidence="3" id="KW-1185">Reference proteome</keyword>
<dbReference type="PROSITE" id="PS51257">
    <property type="entry name" value="PROKAR_LIPOPROTEIN"/>
    <property type="match status" value="1"/>
</dbReference>
<evidence type="ECO:0000256" key="1">
    <source>
        <dbReference type="SAM" id="SignalP"/>
    </source>
</evidence>
<dbReference type="Proteomes" id="UP001216674">
    <property type="component" value="Unassembled WGS sequence"/>
</dbReference>
<feature type="signal peptide" evidence="1">
    <location>
        <begin position="1"/>
        <end position="22"/>
    </location>
</feature>
<evidence type="ECO:0000313" key="3">
    <source>
        <dbReference type="Proteomes" id="UP001216674"/>
    </source>
</evidence>
<organism evidence="2 3">
    <name type="scientific">Cupriavidus basilensis</name>
    <dbReference type="NCBI Taxonomy" id="68895"/>
    <lineage>
        <taxon>Bacteria</taxon>
        <taxon>Pseudomonadati</taxon>
        <taxon>Pseudomonadota</taxon>
        <taxon>Betaproteobacteria</taxon>
        <taxon>Burkholderiales</taxon>
        <taxon>Burkholderiaceae</taxon>
        <taxon>Cupriavidus</taxon>
    </lineage>
</organism>
<keyword evidence="1" id="KW-0732">Signal</keyword>
<sequence length="218" mass="22554">MKPLFKRILAISAVALLAAGCAAPKQVDYAAFKQSRPRSIVVLPPLNESPDVQATYSMLSQVTYPLAEAGYYVLPVALVDETFKQNGLTTAGDIHGVAPAKLKDIFGADAALYVTVTKYGTTYMVLSSATVVTASAKLVDLKSGETLWSGSASASNDEGGNSGGGLVGMLVTAAIKQVVNSVTEAGHTVAGVTSQRLLSAGRPGSILYGPRNPKYGTD</sequence>
<gene>
    <name evidence="2" type="ORF">P3W85_01870</name>
</gene>
<reference evidence="2 3" key="1">
    <citation type="submission" date="2023-03" db="EMBL/GenBank/DDBJ databases">
        <title>Draft assemblies of triclosan tolerant bacteria isolated from returned activated sludge.</title>
        <authorList>
            <person name="Van Hamelsveld S."/>
        </authorList>
    </citation>
    <scope>NUCLEOTIDE SEQUENCE [LARGE SCALE GENOMIC DNA]</scope>
    <source>
        <strain evidence="2 3">GW210010_S58</strain>
    </source>
</reference>
<feature type="chain" id="PRO_5045368841" evidence="1">
    <location>
        <begin position="23"/>
        <end position="218"/>
    </location>
</feature>